<gene>
    <name evidence="2" type="ORF">AMON00008_LOCUS33952</name>
</gene>
<feature type="region of interest" description="Disordered" evidence="1">
    <location>
        <begin position="229"/>
        <end position="251"/>
    </location>
</feature>
<evidence type="ECO:0000313" key="2">
    <source>
        <dbReference type="EMBL" id="CAE4611284.1"/>
    </source>
</evidence>
<dbReference type="AlphaFoldDB" id="A0A7S4RFE6"/>
<sequence length="580" mass="63970">MAPLMAAAPPSTAAARAQAAARTNVRSPAGRPAGVGLARAGVAAARGRPAGVFTTSLAAAVALAAAARRRQSHAQRPRALRAAVALRASKAATTALQSETVPEEEDLRAIFAEASGGKDITTFDEAIRLEGVDGVLEEGAVSLKELQLLWGDESVALGFEAWSKWYVQVLALYDEFLWKDAVAPPSDLLADLDEDDEEDEDYEDEDLLVDAPSRYQDISKLLKQREQAQAEERGQLPAASTPALAAPATTEEGRENFEITRLFREGCDDQNMLSFEALLEISDIKAMLVQEEVTKTELKEMWAELPSKDGNIDVLTFKDLMGKVDDLFEYEEEELEEELDLAPAPLEEIAEVGAEAEVAPKLRAPAIVKSELQAMIQNLEEVETRPCGLDGRPETDTAITKLTDELEQIWRDKLEDVADFDETELVGDWELVYSTSAKYRRWQSVLNSDKYIKGGIVDALVQTFSIEPSTGAKEYDMEEVFLLEGQEQGMRSEGSWSVGLQSNVVTGDDDLVLKIGLNGVEYDNQEEEIEQAEKKLLSSQMIRTFCYSFIAYVDDDVRVMRTGLSGNSVFIYQRMQDKDD</sequence>
<dbReference type="EMBL" id="HBNR01048629">
    <property type="protein sequence ID" value="CAE4611284.1"/>
    <property type="molecule type" value="Transcribed_RNA"/>
</dbReference>
<reference evidence="2" key="1">
    <citation type="submission" date="2021-01" db="EMBL/GenBank/DDBJ databases">
        <authorList>
            <person name="Corre E."/>
            <person name="Pelletier E."/>
            <person name="Niang G."/>
            <person name="Scheremetjew M."/>
            <person name="Finn R."/>
            <person name="Kale V."/>
            <person name="Holt S."/>
            <person name="Cochrane G."/>
            <person name="Meng A."/>
            <person name="Brown T."/>
            <person name="Cohen L."/>
        </authorList>
    </citation>
    <scope>NUCLEOTIDE SEQUENCE</scope>
    <source>
        <strain evidence="2">CCMP3105</strain>
    </source>
</reference>
<protein>
    <recommendedName>
        <fullName evidence="3">Plastid lipid-associated protein/fibrillin conserved domain-containing protein</fullName>
    </recommendedName>
</protein>
<proteinExistence type="predicted"/>
<evidence type="ECO:0000256" key="1">
    <source>
        <dbReference type="SAM" id="MobiDB-lite"/>
    </source>
</evidence>
<accession>A0A7S4RFE6</accession>
<organism evidence="2">
    <name type="scientific">Alexandrium monilatum</name>
    <dbReference type="NCBI Taxonomy" id="311494"/>
    <lineage>
        <taxon>Eukaryota</taxon>
        <taxon>Sar</taxon>
        <taxon>Alveolata</taxon>
        <taxon>Dinophyceae</taxon>
        <taxon>Gonyaulacales</taxon>
        <taxon>Pyrocystaceae</taxon>
        <taxon>Alexandrium</taxon>
    </lineage>
</organism>
<name>A0A7S4RFE6_9DINO</name>
<feature type="compositionally biased region" description="Low complexity" evidence="1">
    <location>
        <begin position="236"/>
        <end position="250"/>
    </location>
</feature>
<evidence type="ECO:0008006" key="3">
    <source>
        <dbReference type="Google" id="ProtNLM"/>
    </source>
</evidence>